<dbReference type="RefSeq" id="WP_201847663.1">
    <property type="nucleotide sequence ID" value="NZ_JABBYC010000020.1"/>
</dbReference>
<dbReference type="EMBL" id="JABBYC010000020">
    <property type="protein sequence ID" value="MBL0887054.1"/>
    <property type="molecule type" value="Genomic_DNA"/>
</dbReference>
<reference evidence="2 3" key="1">
    <citation type="journal article" date="2021" name="Arch. Microbiol.">
        <title>Myceligenerans indicum sp. nov., an actinobacterium isolated from mangrove sediment of Sundarbans, India.</title>
        <authorList>
            <person name="Asha K."/>
            <person name="Bhadury P."/>
        </authorList>
    </citation>
    <scope>NUCLEOTIDE SEQUENCE [LARGE SCALE GENOMIC DNA]</scope>
    <source>
        <strain evidence="2 3">I2</strain>
    </source>
</reference>
<keyword evidence="1" id="KW-0732">Signal</keyword>
<gene>
    <name evidence="2" type="ORF">HGK34_12315</name>
</gene>
<evidence type="ECO:0000313" key="3">
    <source>
        <dbReference type="Proteomes" id="UP000675409"/>
    </source>
</evidence>
<name>A0ABS1LLE9_9MICO</name>
<keyword evidence="3" id="KW-1185">Reference proteome</keyword>
<feature type="chain" id="PRO_5047014554" description="Secreted protein" evidence="1">
    <location>
        <begin position="41"/>
        <end position="194"/>
    </location>
</feature>
<organism evidence="2 3">
    <name type="scientific">Myceligenerans indicum</name>
    <dbReference type="NCBI Taxonomy" id="2593663"/>
    <lineage>
        <taxon>Bacteria</taxon>
        <taxon>Bacillati</taxon>
        <taxon>Actinomycetota</taxon>
        <taxon>Actinomycetes</taxon>
        <taxon>Micrococcales</taxon>
        <taxon>Promicromonosporaceae</taxon>
        <taxon>Myceligenerans</taxon>
    </lineage>
</organism>
<feature type="signal peptide" evidence="1">
    <location>
        <begin position="1"/>
        <end position="40"/>
    </location>
</feature>
<protein>
    <recommendedName>
        <fullName evidence="4">Secreted protein</fullName>
    </recommendedName>
</protein>
<proteinExistence type="predicted"/>
<evidence type="ECO:0000256" key="1">
    <source>
        <dbReference type="SAM" id="SignalP"/>
    </source>
</evidence>
<comment type="caution">
    <text evidence="2">The sequence shown here is derived from an EMBL/GenBank/DDBJ whole genome shotgun (WGS) entry which is preliminary data.</text>
</comment>
<evidence type="ECO:0008006" key="4">
    <source>
        <dbReference type="Google" id="ProtNLM"/>
    </source>
</evidence>
<accession>A0ABS1LLE9</accession>
<dbReference type="Proteomes" id="UP000675409">
    <property type="component" value="Unassembled WGS sequence"/>
</dbReference>
<evidence type="ECO:0000313" key="2">
    <source>
        <dbReference type="EMBL" id="MBL0887054.1"/>
    </source>
</evidence>
<sequence>MDHIYLAALLGKDALMLRRAIAAAAAAAALILVPVAGAQAAVSPGTYAATYDDLNAKTGVHLQTGTPECTVAADLTVSCTGYELGGVGNTNADVDLSATYVADVLCNNPAGSKNRNNDVEAQQQILNATTSLSNLRAKNGRLDVPPVTVGPDTGTNPCPNKNWTAEYVNLELVAFVYTLTFKGESGAYITIAQP</sequence>